<evidence type="ECO:0000256" key="6">
    <source>
        <dbReference type="ARBA" id="ARBA00023242"/>
    </source>
</evidence>
<dbReference type="PANTHER" id="PTHR14211:SF7">
    <property type="entry name" value="RIBOSOME BIOGENESIS PROTEIN NOP53"/>
    <property type="match status" value="1"/>
</dbReference>
<dbReference type="InterPro" id="IPR011687">
    <property type="entry name" value="Nop53/GLTSCR2"/>
</dbReference>
<evidence type="ECO:0000256" key="2">
    <source>
        <dbReference type="ARBA" id="ARBA00004642"/>
    </source>
</evidence>
<sequence>MAKEKAAKPTSASKPKNAKSAIGAPSQRSQSSRKGKRAWRKNVDLDEVEEGLEEIRSEERVHGYASMSSLSLRGSLTRTFRSALHKLADNELFYVDTEADEKIRNSLPRFSTSQLTSAKILAQRSAVPAVYSRNNSTNSASKRKAVSQADKERLLRQAKKPRKGPLNSIVDEADDKWGGAKAAGGIPIVLLDLRVLTERNPGVSEAVKQSGQYDPWATIEEPQAVDEDDNFGAEEIKNFKKPAPKPPKHPSSSSSLPDPRKAIQLSAVPTPHAGMSYNPPVAAHQELLLQAHSAEEKKEKEAEKTREVKERMQKAKELEEIGVNNPRPGMTIDEPGDEEEEEEETPTGEVITKKMPERKTKAQRKKEARRLEEKRILAQRAAKKKMLSFISGVSAKKIRNTKTPTGEEVAARRRKLLEAKLKGGMSGRRLGKYKVPKEQIDVQLGEELSENLRGLKVEGNLFRDRFLNLQQRALIEPRVPVLPKKRRNKVIEYEKHAWKRFDKVQEKL</sequence>
<evidence type="ECO:0000256" key="7">
    <source>
        <dbReference type="SAM" id="MobiDB-lite"/>
    </source>
</evidence>
<feature type="compositionally biased region" description="Basic residues" evidence="7">
    <location>
        <begin position="31"/>
        <end position="40"/>
    </location>
</feature>
<evidence type="ECO:0000256" key="1">
    <source>
        <dbReference type="ARBA" id="ARBA00004604"/>
    </source>
</evidence>
<keyword evidence="6" id="KW-0539">Nucleus</keyword>
<evidence type="ECO:0000313" key="8">
    <source>
        <dbReference type="EMBL" id="KAL0569997.1"/>
    </source>
</evidence>
<evidence type="ECO:0000256" key="4">
    <source>
        <dbReference type="ARBA" id="ARBA00018339"/>
    </source>
</evidence>
<feature type="compositionally biased region" description="Basic and acidic residues" evidence="7">
    <location>
        <begin position="351"/>
        <end position="360"/>
    </location>
</feature>
<keyword evidence="5" id="KW-0690">Ribosome biogenesis</keyword>
<feature type="region of interest" description="Disordered" evidence="7">
    <location>
        <begin position="294"/>
        <end position="373"/>
    </location>
</feature>
<dbReference type="PANTHER" id="PTHR14211">
    <property type="entry name" value="GLIOMA SUPPRESSOR CANDIDATE REGION GENE 2"/>
    <property type="match status" value="1"/>
</dbReference>
<keyword evidence="9" id="KW-1185">Reference proteome</keyword>
<feature type="compositionally biased region" description="Acidic residues" evidence="7">
    <location>
        <begin position="334"/>
        <end position="346"/>
    </location>
</feature>
<organism evidence="8 9">
    <name type="scientific">Marasmius crinis-equi</name>
    <dbReference type="NCBI Taxonomy" id="585013"/>
    <lineage>
        <taxon>Eukaryota</taxon>
        <taxon>Fungi</taxon>
        <taxon>Dikarya</taxon>
        <taxon>Basidiomycota</taxon>
        <taxon>Agaricomycotina</taxon>
        <taxon>Agaricomycetes</taxon>
        <taxon>Agaricomycetidae</taxon>
        <taxon>Agaricales</taxon>
        <taxon>Marasmiineae</taxon>
        <taxon>Marasmiaceae</taxon>
        <taxon>Marasmius</taxon>
    </lineage>
</organism>
<evidence type="ECO:0000256" key="3">
    <source>
        <dbReference type="ARBA" id="ARBA00008838"/>
    </source>
</evidence>
<feature type="compositionally biased region" description="Basic residues" evidence="7">
    <location>
        <begin position="239"/>
        <end position="248"/>
    </location>
</feature>
<dbReference type="Proteomes" id="UP001465976">
    <property type="component" value="Unassembled WGS sequence"/>
</dbReference>
<feature type="region of interest" description="Disordered" evidence="7">
    <location>
        <begin position="132"/>
        <end position="151"/>
    </location>
</feature>
<gene>
    <name evidence="8" type="ORF">V5O48_011965</name>
</gene>
<name>A0ABR3F4K7_9AGAR</name>
<feature type="region of interest" description="Disordered" evidence="7">
    <location>
        <begin position="221"/>
        <end position="262"/>
    </location>
</feature>
<comment type="caution">
    <text evidence="8">The sequence shown here is derived from an EMBL/GenBank/DDBJ whole genome shotgun (WGS) entry which is preliminary data.</text>
</comment>
<comment type="subcellular location">
    <subcellularLocation>
        <location evidence="1">Nucleus</location>
        <location evidence="1">Nucleolus</location>
    </subcellularLocation>
    <subcellularLocation>
        <location evidence="2">Nucleus</location>
        <location evidence="2">Nucleoplasm</location>
    </subcellularLocation>
</comment>
<evidence type="ECO:0000313" key="9">
    <source>
        <dbReference type="Proteomes" id="UP001465976"/>
    </source>
</evidence>
<reference evidence="8 9" key="1">
    <citation type="submission" date="2024-02" db="EMBL/GenBank/DDBJ databases">
        <title>A draft genome for the cacao thread blight pathogen Marasmius crinis-equi.</title>
        <authorList>
            <person name="Cohen S.P."/>
            <person name="Baruah I.K."/>
            <person name="Amoako-Attah I."/>
            <person name="Bukari Y."/>
            <person name="Meinhardt L.W."/>
            <person name="Bailey B.A."/>
        </authorList>
    </citation>
    <scope>NUCLEOTIDE SEQUENCE [LARGE SCALE GENOMIC DNA]</scope>
    <source>
        <strain evidence="8 9">GH-76</strain>
    </source>
</reference>
<protein>
    <recommendedName>
        <fullName evidence="4">Ribosome biogenesis protein NOP53</fullName>
    </recommendedName>
</protein>
<accession>A0ABR3F4K7</accession>
<dbReference type="PIRSF" id="PIRSF017302">
    <property type="entry name" value="Gltscr2"/>
    <property type="match status" value="1"/>
</dbReference>
<feature type="compositionally biased region" description="Low complexity" evidence="7">
    <location>
        <begin position="8"/>
        <end position="30"/>
    </location>
</feature>
<comment type="similarity">
    <text evidence="3">Belongs to the NOP53 family.</text>
</comment>
<evidence type="ECO:0000256" key="5">
    <source>
        <dbReference type="ARBA" id="ARBA00022517"/>
    </source>
</evidence>
<dbReference type="Pfam" id="PF07767">
    <property type="entry name" value="Nop53"/>
    <property type="match status" value="2"/>
</dbReference>
<feature type="region of interest" description="Disordered" evidence="7">
    <location>
        <begin position="1"/>
        <end position="42"/>
    </location>
</feature>
<proteinExistence type="inferred from homology"/>
<dbReference type="EMBL" id="JBAHYK010001012">
    <property type="protein sequence ID" value="KAL0569997.1"/>
    <property type="molecule type" value="Genomic_DNA"/>
</dbReference>
<feature type="compositionally biased region" description="Acidic residues" evidence="7">
    <location>
        <begin position="223"/>
        <end position="232"/>
    </location>
</feature>
<feature type="compositionally biased region" description="Basic and acidic residues" evidence="7">
    <location>
        <begin position="294"/>
        <end position="319"/>
    </location>
</feature>